<keyword evidence="3" id="KW-1185">Reference proteome</keyword>
<evidence type="ECO:0000313" key="1">
    <source>
        <dbReference type="EMBL" id="PNR26336.1"/>
    </source>
</evidence>
<name>A0A2K1IAN7_PHYPA</name>
<reference evidence="1 3" key="2">
    <citation type="journal article" date="2018" name="Plant J.">
        <title>The Physcomitrella patens chromosome-scale assembly reveals moss genome structure and evolution.</title>
        <authorList>
            <person name="Lang D."/>
            <person name="Ullrich K.K."/>
            <person name="Murat F."/>
            <person name="Fuchs J."/>
            <person name="Jenkins J."/>
            <person name="Haas F.B."/>
            <person name="Piednoel M."/>
            <person name="Gundlach H."/>
            <person name="Van Bel M."/>
            <person name="Meyberg R."/>
            <person name="Vives C."/>
            <person name="Morata J."/>
            <person name="Symeonidi A."/>
            <person name="Hiss M."/>
            <person name="Muchero W."/>
            <person name="Kamisugi Y."/>
            <person name="Saleh O."/>
            <person name="Blanc G."/>
            <person name="Decker E.L."/>
            <person name="van Gessel N."/>
            <person name="Grimwood J."/>
            <person name="Hayes R.D."/>
            <person name="Graham S.W."/>
            <person name="Gunter L.E."/>
            <person name="McDaniel S.F."/>
            <person name="Hoernstein S.N.W."/>
            <person name="Larsson A."/>
            <person name="Li F.W."/>
            <person name="Perroud P.F."/>
            <person name="Phillips J."/>
            <person name="Ranjan P."/>
            <person name="Rokshar D.S."/>
            <person name="Rothfels C.J."/>
            <person name="Schneider L."/>
            <person name="Shu S."/>
            <person name="Stevenson D.W."/>
            <person name="Thummler F."/>
            <person name="Tillich M."/>
            <person name="Villarreal Aguilar J.C."/>
            <person name="Widiez T."/>
            <person name="Wong G.K."/>
            <person name="Wymore A."/>
            <person name="Zhang Y."/>
            <person name="Zimmer A.D."/>
            <person name="Quatrano R.S."/>
            <person name="Mayer K.F.X."/>
            <person name="Goodstein D."/>
            <person name="Casacuberta J.M."/>
            <person name="Vandepoele K."/>
            <person name="Reski R."/>
            <person name="Cuming A.C."/>
            <person name="Tuskan G.A."/>
            <person name="Maumus F."/>
            <person name="Salse J."/>
            <person name="Schmutz J."/>
            <person name="Rensing S.A."/>
        </authorList>
    </citation>
    <scope>NUCLEOTIDE SEQUENCE [LARGE SCALE GENOMIC DNA]</scope>
    <source>
        <strain evidence="2 3">cv. Gransden 2004</strain>
    </source>
</reference>
<reference evidence="1 3" key="1">
    <citation type="journal article" date="2008" name="Science">
        <title>The Physcomitrella genome reveals evolutionary insights into the conquest of land by plants.</title>
        <authorList>
            <person name="Rensing S."/>
            <person name="Lang D."/>
            <person name="Zimmer A."/>
            <person name="Terry A."/>
            <person name="Salamov A."/>
            <person name="Shapiro H."/>
            <person name="Nishiyama T."/>
            <person name="Perroud P.-F."/>
            <person name="Lindquist E."/>
            <person name="Kamisugi Y."/>
            <person name="Tanahashi T."/>
            <person name="Sakakibara K."/>
            <person name="Fujita T."/>
            <person name="Oishi K."/>
            <person name="Shin-I T."/>
            <person name="Kuroki Y."/>
            <person name="Toyoda A."/>
            <person name="Suzuki Y."/>
            <person name="Hashimoto A."/>
            <person name="Yamaguchi K."/>
            <person name="Sugano A."/>
            <person name="Kohara Y."/>
            <person name="Fujiyama A."/>
            <person name="Anterola A."/>
            <person name="Aoki S."/>
            <person name="Ashton N."/>
            <person name="Barbazuk W.B."/>
            <person name="Barker E."/>
            <person name="Bennetzen J."/>
            <person name="Bezanilla M."/>
            <person name="Blankenship R."/>
            <person name="Cho S.H."/>
            <person name="Dutcher S."/>
            <person name="Estelle M."/>
            <person name="Fawcett J.A."/>
            <person name="Gundlach H."/>
            <person name="Hanada K."/>
            <person name="Heyl A."/>
            <person name="Hicks K.A."/>
            <person name="Hugh J."/>
            <person name="Lohr M."/>
            <person name="Mayer K."/>
            <person name="Melkozernov A."/>
            <person name="Murata T."/>
            <person name="Nelson D."/>
            <person name="Pils B."/>
            <person name="Prigge M."/>
            <person name="Reiss B."/>
            <person name="Renner T."/>
            <person name="Rombauts S."/>
            <person name="Rushton P."/>
            <person name="Sanderfoot A."/>
            <person name="Schween G."/>
            <person name="Shiu S.-H."/>
            <person name="Stueber K."/>
            <person name="Theodoulou F.L."/>
            <person name="Tu H."/>
            <person name="Van de Peer Y."/>
            <person name="Verrier P.J."/>
            <person name="Waters E."/>
            <person name="Wood A."/>
            <person name="Yang L."/>
            <person name="Cove D."/>
            <person name="Cuming A."/>
            <person name="Hasebe M."/>
            <person name="Lucas S."/>
            <person name="Mishler D.B."/>
            <person name="Reski R."/>
            <person name="Grigoriev I."/>
            <person name="Quatrano R.S."/>
            <person name="Boore J.L."/>
        </authorList>
    </citation>
    <scope>NUCLEOTIDE SEQUENCE [LARGE SCALE GENOMIC DNA]</scope>
    <source>
        <strain evidence="2 3">cv. Gransden 2004</strain>
    </source>
</reference>
<dbReference type="PaxDb" id="3218-PP1S54_47V6.1"/>
<accession>A0A2K1IAN7</accession>
<dbReference type="EMBL" id="ABEU02000027">
    <property type="protein sequence ID" value="PNR26336.1"/>
    <property type="molecule type" value="Genomic_DNA"/>
</dbReference>
<proteinExistence type="predicted"/>
<evidence type="ECO:0000313" key="3">
    <source>
        <dbReference type="Proteomes" id="UP000006727"/>
    </source>
</evidence>
<sequence>MEWRIGRPEVEYWCGSMIEGAHPVSDRATVLGIDQTGISKLSRYQVVTLLVKVSMKLLCSTLEN</sequence>
<reference evidence="2" key="3">
    <citation type="submission" date="2020-12" db="UniProtKB">
        <authorList>
            <consortium name="EnsemblPlants"/>
        </authorList>
    </citation>
    <scope>IDENTIFICATION</scope>
</reference>
<dbReference type="AlphaFoldDB" id="A0A2K1IAN7"/>
<dbReference type="EnsemblPlants" id="Pp3c27_4330V3.1">
    <property type="protein sequence ID" value="Pp3c27_4330V3.1"/>
    <property type="gene ID" value="Pp3c27_4330"/>
</dbReference>
<dbReference type="Proteomes" id="UP000006727">
    <property type="component" value="Chromosome 27"/>
</dbReference>
<organism evidence="1">
    <name type="scientific">Physcomitrium patens</name>
    <name type="common">Spreading-leaved earth moss</name>
    <name type="synonym">Physcomitrella patens</name>
    <dbReference type="NCBI Taxonomy" id="3218"/>
    <lineage>
        <taxon>Eukaryota</taxon>
        <taxon>Viridiplantae</taxon>
        <taxon>Streptophyta</taxon>
        <taxon>Embryophyta</taxon>
        <taxon>Bryophyta</taxon>
        <taxon>Bryophytina</taxon>
        <taxon>Bryopsida</taxon>
        <taxon>Funariidae</taxon>
        <taxon>Funariales</taxon>
        <taxon>Funariaceae</taxon>
        <taxon>Physcomitrium</taxon>
    </lineage>
</organism>
<evidence type="ECO:0000313" key="2">
    <source>
        <dbReference type="EnsemblPlants" id="Pp3c27_4330V3.1"/>
    </source>
</evidence>
<dbReference type="Gramene" id="Pp3c27_4330V3.1">
    <property type="protein sequence ID" value="Pp3c27_4330V3.1"/>
    <property type="gene ID" value="Pp3c27_4330"/>
</dbReference>
<protein>
    <submittedName>
        <fullName evidence="1 2">Uncharacterized protein</fullName>
    </submittedName>
</protein>
<dbReference type="InParanoid" id="A0A2K1IAN7"/>
<gene>
    <name evidence="1" type="ORF">PHYPA_030911</name>
</gene>